<dbReference type="PANTHER" id="PTHR33993">
    <property type="entry name" value="GLYOXALASE-RELATED"/>
    <property type="match status" value="1"/>
</dbReference>
<dbReference type="RefSeq" id="WP_058514871.1">
    <property type="nucleotide sequence ID" value="NZ_CAAAIH010000044.1"/>
</dbReference>
<dbReference type="AlphaFoldDB" id="A0A0W0YIK0"/>
<dbReference type="STRING" id="45074.Lsan_2908"/>
<evidence type="ECO:0000313" key="3">
    <source>
        <dbReference type="Proteomes" id="UP000054703"/>
    </source>
</evidence>
<dbReference type="InterPro" id="IPR029068">
    <property type="entry name" value="Glyas_Bleomycin-R_OHBP_Dase"/>
</dbReference>
<keyword evidence="3" id="KW-1185">Reference proteome</keyword>
<dbReference type="Pfam" id="PF00903">
    <property type="entry name" value="Glyoxalase"/>
    <property type="match status" value="1"/>
</dbReference>
<dbReference type="InterPro" id="IPR052164">
    <property type="entry name" value="Anthracycline_SecMetBiosynth"/>
</dbReference>
<gene>
    <name evidence="2" type="ORF">Lsan_2908</name>
</gene>
<proteinExistence type="predicted"/>
<keyword evidence="2" id="KW-0560">Oxidoreductase</keyword>
<organism evidence="2 3">
    <name type="scientific">Legionella santicrucis</name>
    <dbReference type="NCBI Taxonomy" id="45074"/>
    <lineage>
        <taxon>Bacteria</taxon>
        <taxon>Pseudomonadati</taxon>
        <taxon>Pseudomonadota</taxon>
        <taxon>Gammaproteobacteria</taxon>
        <taxon>Legionellales</taxon>
        <taxon>Legionellaceae</taxon>
        <taxon>Legionella</taxon>
    </lineage>
</organism>
<dbReference type="InterPro" id="IPR004360">
    <property type="entry name" value="Glyas_Fos-R_dOase_dom"/>
</dbReference>
<sequence length="122" mass="13217">MIKKVAFTMYPVIDMERARTFYENTLGITVSKISAQGAWVEYDLPGGGCFAITTLAEGVSPSAHAGGSIAFEVEDLEALVNKLKQKGVQFKLDIFSSPVCKMAIMLDSEGNAVTLHQLHPHS</sequence>
<dbReference type="SUPFAM" id="SSF54593">
    <property type="entry name" value="Glyoxalase/Bleomycin resistance protein/Dihydroxybiphenyl dioxygenase"/>
    <property type="match status" value="1"/>
</dbReference>
<dbReference type="PATRIC" id="fig|45074.5.peg.3124"/>
<dbReference type="PANTHER" id="PTHR33993:SF2">
    <property type="entry name" value="VOC DOMAIN-CONTAINING PROTEIN"/>
    <property type="match status" value="1"/>
</dbReference>
<dbReference type="PROSITE" id="PS51819">
    <property type="entry name" value="VOC"/>
    <property type="match status" value="1"/>
</dbReference>
<evidence type="ECO:0000259" key="1">
    <source>
        <dbReference type="PROSITE" id="PS51819"/>
    </source>
</evidence>
<dbReference type="EMBL" id="LNYU01000081">
    <property type="protein sequence ID" value="KTD56748.1"/>
    <property type="molecule type" value="Genomic_DNA"/>
</dbReference>
<dbReference type="OrthoDB" id="793940at2"/>
<dbReference type="Gene3D" id="3.10.180.10">
    <property type="entry name" value="2,3-Dihydroxybiphenyl 1,2-Dioxygenase, domain 1"/>
    <property type="match status" value="1"/>
</dbReference>
<reference evidence="2 3" key="1">
    <citation type="submission" date="2015-11" db="EMBL/GenBank/DDBJ databases">
        <title>Genomic analysis of 38 Legionella species identifies large and diverse effector repertoires.</title>
        <authorList>
            <person name="Burstein D."/>
            <person name="Amaro F."/>
            <person name="Zusman T."/>
            <person name="Lifshitz Z."/>
            <person name="Cohen O."/>
            <person name="Gilbert J.A."/>
            <person name="Pupko T."/>
            <person name="Shuman H.A."/>
            <person name="Segal G."/>
        </authorList>
    </citation>
    <scope>NUCLEOTIDE SEQUENCE [LARGE SCALE GENOMIC DNA]</scope>
    <source>
        <strain evidence="2 3">SC-63-C7</strain>
    </source>
</reference>
<evidence type="ECO:0000313" key="2">
    <source>
        <dbReference type="EMBL" id="KTD56748.1"/>
    </source>
</evidence>
<dbReference type="InterPro" id="IPR037523">
    <property type="entry name" value="VOC_core"/>
</dbReference>
<comment type="caution">
    <text evidence="2">The sequence shown here is derived from an EMBL/GenBank/DDBJ whole genome shotgun (WGS) entry which is preliminary data.</text>
</comment>
<feature type="domain" description="VOC" evidence="1">
    <location>
        <begin position="4"/>
        <end position="118"/>
    </location>
</feature>
<dbReference type="CDD" id="cd06587">
    <property type="entry name" value="VOC"/>
    <property type="match status" value="1"/>
</dbReference>
<dbReference type="GO" id="GO:0051213">
    <property type="term" value="F:dioxygenase activity"/>
    <property type="evidence" value="ECO:0007669"/>
    <property type="project" value="UniProtKB-KW"/>
</dbReference>
<dbReference type="Proteomes" id="UP000054703">
    <property type="component" value="Unassembled WGS sequence"/>
</dbReference>
<protein>
    <submittedName>
        <fullName evidence="2">Glyoxalase/bleomycin resistance protein/dioxygenase</fullName>
    </submittedName>
</protein>
<keyword evidence="2" id="KW-0223">Dioxygenase</keyword>
<accession>A0A0W0YIK0</accession>
<name>A0A0W0YIK0_9GAMM</name>